<dbReference type="PANTHER" id="PTHR42847:SF4">
    <property type="entry name" value="ALKANESULFONATE MONOOXYGENASE-RELATED"/>
    <property type="match status" value="1"/>
</dbReference>
<comment type="caution">
    <text evidence="6">The sequence shown here is derived from an EMBL/GenBank/DDBJ whole genome shotgun (WGS) entry which is preliminary data.</text>
</comment>
<evidence type="ECO:0000256" key="4">
    <source>
        <dbReference type="ARBA" id="ARBA00023033"/>
    </source>
</evidence>
<dbReference type="SUPFAM" id="SSF51679">
    <property type="entry name" value="Bacterial luciferase-like"/>
    <property type="match status" value="1"/>
</dbReference>
<dbReference type="Gene3D" id="3.20.20.30">
    <property type="entry name" value="Luciferase-like domain"/>
    <property type="match status" value="1"/>
</dbReference>
<dbReference type="EMBL" id="JAEKNS010000061">
    <property type="protein sequence ID" value="MBJ7594286.1"/>
    <property type="molecule type" value="Genomic_DNA"/>
</dbReference>
<evidence type="ECO:0000256" key="1">
    <source>
        <dbReference type="ARBA" id="ARBA00022630"/>
    </source>
</evidence>
<evidence type="ECO:0000259" key="5">
    <source>
        <dbReference type="Pfam" id="PF00296"/>
    </source>
</evidence>
<sequence>MTPDRLEVGITCSGYFFGLETVRAVEELGYDRFWTAEHITFHRPIQDVVPVLSAAAAVTRRIGLGAAVILLPLHHPVVLAKSLSTLDALSGGRLTVGIGVGGENPHEFEACGVDLRTRGARADEAMEVMRDLWKGSRSSHRGRFWQFDDALMLPPPTQPGGPPLWVAGRSEAAMRRAANRGDGYLPYLVSPDSFAQRVGRLQVMAAQEGRTLPDSYGLGVRLELSLDDREDRAAAKAAAFLTDRFETGFTEDQARRYALCGPAEVVLAQIDRWRQAGLNTLVMQPVSDPGDERAVLARFAREVLPHLHRRSAEPIAP</sequence>
<proteinExistence type="predicted"/>
<dbReference type="Pfam" id="PF00296">
    <property type="entry name" value="Bac_luciferase"/>
    <property type="match status" value="1"/>
</dbReference>
<evidence type="ECO:0000256" key="2">
    <source>
        <dbReference type="ARBA" id="ARBA00022643"/>
    </source>
</evidence>
<dbReference type="RefSeq" id="WP_337310348.1">
    <property type="nucleotide sequence ID" value="NZ_JAEKNS010000061.1"/>
</dbReference>
<keyword evidence="3" id="KW-0560">Oxidoreductase</keyword>
<dbReference type="GO" id="GO:0046306">
    <property type="term" value="P:alkanesulfonate catabolic process"/>
    <property type="evidence" value="ECO:0007669"/>
    <property type="project" value="TreeGrafter"/>
</dbReference>
<name>A0A934K190_9BACT</name>
<reference evidence="6 7" key="1">
    <citation type="submission" date="2020-10" db="EMBL/GenBank/DDBJ databases">
        <title>Ca. Dormibacterota MAGs.</title>
        <authorList>
            <person name="Montgomery K."/>
        </authorList>
    </citation>
    <scope>NUCLEOTIDE SEQUENCE [LARGE SCALE GENOMIC DNA]</scope>
    <source>
        <strain evidence="6">SC8812_S17_18</strain>
    </source>
</reference>
<dbReference type="InterPro" id="IPR050172">
    <property type="entry name" value="SsuD_RutA_monooxygenase"/>
</dbReference>
<feature type="domain" description="Luciferase-like" evidence="5">
    <location>
        <begin position="19"/>
        <end position="256"/>
    </location>
</feature>
<protein>
    <submittedName>
        <fullName evidence="6">LLM class flavin-dependent oxidoreductase</fullName>
    </submittedName>
</protein>
<keyword evidence="4" id="KW-0503">Monooxygenase</keyword>
<evidence type="ECO:0000256" key="3">
    <source>
        <dbReference type="ARBA" id="ARBA00023002"/>
    </source>
</evidence>
<evidence type="ECO:0000313" key="6">
    <source>
        <dbReference type="EMBL" id="MBJ7594286.1"/>
    </source>
</evidence>
<keyword evidence="1" id="KW-0285">Flavoprotein</keyword>
<dbReference type="PANTHER" id="PTHR42847">
    <property type="entry name" value="ALKANESULFONATE MONOOXYGENASE"/>
    <property type="match status" value="1"/>
</dbReference>
<organism evidence="6 7">
    <name type="scientific">Candidatus Aeolococcus gillhamiae</name>
    <dbReference type="NCBI Taxonomy" id="3127015"/>
    <lineage>
        <taxon>Bacteria</taxon>
        <taxon>Bacillati</taxon>
        <taxon>Candidatus Dormiibacterota</taxon>
        <taxon>Candidatus Dormibacteria</taxon>
        <taxon>Candidatus Aeolococcales</taxon>
        <taxon>Candidatus Aeolococcaceae</taxon>
        <taxon>Candidatus Aeolococcus</taxon>
    </lineage>
</organism>
<dbReference type="Proteomes" id="UP000606991">
    <property type="component" value="Unassembled WGS sequence"/>
</dbReference>
<dbReference type="InterPro" id="IPR036661">
    <property type="entry name" value="Luciferase-like_sf"/>
</dbReference>
<keyword evidence="2" id="KW-0288">FMN</keyword>
<dbReference type="NCBIfam" id="TIGR03619">
    <property type="entry name" value="F420_Rv2161c"/>
    <property type="match status" value="1"/>
</dbReference>
<accession>A0A934K190</accession>
<gene>
    <name evidence="6" type="ORF">JF886_05375</name>
</gene>
<dbReference type="InterPro" id="IPR019921">
    <property type="entry name" value="Lucif-like_OxRdtase_Rv2161c"/>
</dbReference>
<dbReference type="AlphaFoldDB" id="A0A934K190"/>
<dbReference type="InterPro" id="IPR011251">
    <property type="entry name" value="Luciferase-like_dom"/>
</dbReference>
<evidence type="ECO:0000313" key="7">
    <source>
        <dbReference type="Proteomes" id="UP000606991"/>
    </source>
</evidence>
<dbReference type="GO" id="GO:0008726">
    <property type="term" value="F:alkanesulfonate monooxygenase activity"/>
    <property type="evidence" value="ECO:0007669"/>
    <property type="project" value="TreeGrafter"/>
</dbReference>